<keyword evidence="1" id="KW-0378">Hydrolase</keyword>
<sequence>MSRAIATLFGVGLLRPGPGTWGSLAALPLFWALHAAGGIALTLAAVAAVTAIGFWAVDRATEGMAEKDPGEIVIDEVAGQWIALLPVSWGAAFSGADVLALWPGWVAGFVFFRAFDIWKPWLVGRADRMPGALGVMLDDLVAGAFAAGATLVLGALFHVVLL</sequence>
<keyword evidence="1" id="KW-0443">Lipid metabolism</keyword>
<protein>
    <recommendedName>
        <fullName evidence="1">Phosphatidylglycerophosphatase A</fullName>
        <ecNumber evidence="1">3.1.3.27</ecNumber>
    </recommendedName>
    <alternativeName>
        <fullName evidence="1">Phosphatidylglycerolphosphate phosphatase A</fullName>
    </alternativeName>
</protein>
<evidence type="ECO:0000256" key="1">
    <source>
        <dbReference type="PIRNR" id="PIRNR006162"/>
    </source>
</evidence>
<evidence type="ECO:0000256" key="2">
    <source>
        <dbReference type="SAM" id="Phobius"/>
    </source>
</evidence>
<dbReference type="RefSeq" id="WP_043774052.1">
    <property type="nucleotide sequence ID" value="NZ_JAME01000036.1"/>
</dbReference>
<gene>
    <name evidence="4" type="ORF">RISW2_14865</name>
</gene>
<dbReference type="PANTHER" id="PTHR36305:SF1">
    <property type="entry name" value="PHOSPHATIDYLGLYCEROPHOSPHATASE A"/>
    <property type="match status" value="1"/>
</dbReference>
<keyword evidence="1" id="KW-0442">Lipid degradation</keyword>
<dbReference type="SUPFAM" id="SSF101307">
    <property type="entry name" value="YutG-like"/>
    <property type="match status" value="1"/>
</dbReference>
<comment type="caution">
    <text evidence="4">The sequence shown here is derived from an EMBL/GenBank/DDBJ whole genome shotgun (WGS) entry which is preliminary data.</text>
</comment>
<feature type="transmembrane region" description="Helical" evidence="2">
    <location>
        <begin position="140"/>
        <end position="161"/>
    </location>
</feature>
<keyword evidence="1 2" id="KW-0472">Membrane</keyword>
<dbReference type="InterPro" id="IPR036681">
    <property type="entry name" value="PgpA-like_sf"/>
</dbReference>
<dbReference type="EC" id="3.1.3.27" evidence="1"/>
<organism evidence="4 5">
    <name type="scientific">Roseivivax isoporae LMG 25204</name>
    <dbReference type="NCBI Taxonomy" id="1449351"/>
    <lineage>
        <taxon>Bacteria</taxon>
        <taxon>Pseudomonadati</taxon>
        <taxon>Pseudomonadota</taxon>
        <taxon>Alphaproteobacteria</taxon>
        <taxon>Rhodobacterales</taxon>
        <taxon>Roseobacteraceae</taxon>
        <taxon>Roseivivax</taxon>
    </lineage>
</organism>
<keyword evidence="2" id="KW-1133">Transmembrane helix</keyword>
<name>X7F5C8_9RHOB</name>
<feature type="transmembrane region" description="Helical" evidence="2">
    <location>
        <begin position="35"/>
        <end position="57"/>
    </location>
</feature>
<comment type="function">
    <text evidence="1">Lipid phosphatase which dephosphorylates phosphatidylglycerophosphate (PGP) to phosphatidylglycerol (PG).</text>
</comment>
<dbReference type="GO" id="GO:0008962">
    <property type="term" value="F:phosphatidylglycerophosphatase activity"/>
    <property type="evidence" value="ECO:0007669"/>
    <property type="project" value="UniProtKB-EC"/>
</dbReference>
<keyword evidence="1" id="KW-1208">Phospholipid metabolism</keyword>
<dbReference type="CDD" id="cd06971">
    <property type="entry name" value="PgpA"/>
    <property type="match status" value="1"/>
</dbReference>
<keyword evidence="1" id="KW-0460">Magnesium</keyword>
<comment type="pathway">
    <text evidence="1">Phospholipid metabolism; phosphatidylglycerol biosynthesis; phosphatidylglycerol from CDP-diacylglycerol: step 2/2.</text>
</comment>
<keyword evidence="1" id="KW-0595">Phospholipid degradation</keyword>
<comment type="subcellular location">
    <subcellularLocation>
        <location evidence="1">Cell inner membrane</location>
        <topology evidence="1">Multi-pass membrane protein</topology>
    </subcellularLocation>
</comment>
<dbReference type="OrthoDB" id="9804091at2"/>
<proteinExistence type="predicted"/>
<dbReference type="GO" id="GO:0006655">
    <property type="term" value="P:phosphatidylglycerol biosynthetic process"/>
    <property type="evidence" value="ECO:0007669"/>
    <property type="project" value="UniProtKB-UniPathway"/>
</dbReference>
<dbReference type="PANTHER" id="PTHR36305">
    <property type="entry name" value="PHOSPHATIDYLGLYCEROPHOSPHATASE A"/>
    <property type="match status" value="1"/>
</dbReference>
<dbReference type="STRING" id="1449351.RISW2_14865"/>
<comment type="catalytic activity">
    <reaction evidence="1">
        <text>a 1,2-diacyl-sn-glycero-3-phospho-(1'-sn-glycero-3'-phosphate) + H2O = a 1,2-diacyl-sn-glycero-3-phospho-(1'-sn-glycerol) + phosphate</text>
        <dbReference type="Rhea" id="RHEA:33751"/>
        <dbReference type="ChEBI" id="CHEBI:15377"/>
        <dbReference type="ChEBI" id="CHEBI:43474"/>
        <dbReference type="ChEBI" id="CHEBI:60110"/>
        <dbReference type="ChEBI" id="CHEBI:64716"/>
        <dbReference type="EC" id="3.1.3.27"/>
    </reaction>
</comment>
<evidence type="ECO:0000313" key="4">
    <source>
        <dbReference type="EMBL" id="ETX27279.1"/>
    </source>
</evidence>
<evidence type="ECO:0000259" key="3">
    <source>
        <dbReference type="Pfam" id="PF04608"/>
    </source>
</evidence>
<dbReference type="AlphaFoldDB" id="X7F5C8"/>
<dbReference type="GO" id="GO:0046872">
    <property type="term" value="F:metal ion binding"/>
    <property type="evidence" value="ECO:0007669"/>
    <property type="project" value="UniProtKB-KW"/>
</dbReference>
<keyword evidence="1" id="KW-0997">Cell inner membrane</keyword>
<dbReference type="Proteomes" id="UP000023430">
    <property type="component" value="Unassembled WGS sequence"/>
</dbReference>
<dbReference type="Pfam" id="PF04608">
    <property type="entry name" value="PgpA"/>
    <property type="match status" value="1"/>
</dbReference>
<dbReference type="InterPro" id="IPR007686">
    <property type="entry name" value="YutG/PgpA"/>
</dbReference>
<evidence type="ECO:0000313" key="5">
    <source>
        <dbReference type="Proteomes" id="UP000023430"/>
    </source>
</evidence>
<feature type="domain" description="YutG/PgpA" evidence="3">
    <location>
        <begin position="5"/>
        <end position="152"/>
    </location>
</feature>
<dbReference type="EMBL" id="JAME01000036">
    <property type="protein sequence ID" value="ETX27279.1"/>
    <property type="molecule type" value="Genomic_DNA"/>
</dbReference>
<reference evidence="4 5" key="1">
    <citation type="submission" date="2014-01" db="EMBL/GenBank/DDBJ databases">
        <title>Roseivivax isoporae LMG 25204 Genome Sequencing.</title>
        <authorList>
            <person name="Lai Q."/>
            <person name="Li G."/>
            <person name="Shao Z."/>
        </authorList>
    </citation>
    <scope>NUCLEOTIDE SEQUENCE [LARGE SCALE GENOMIC DNA]</scope>
    <source>
        <strain evidence="4 5">LMG 25204</strain>
    </source>
</reference>
<dbReference type="GO" id="GO:0005886">
    <property type="term" value="C:plasma membrane"/>
    <property type="evidence" value="ECO:0007669"/>
    <property type="project" value="UniProtKB-SubCell"/>
</dbReference>
<dbReference type="InterPro" id="IPR026037">
    <property type="entry name" value="PgpA"/>
</dbReference>
<keyword evidence="1 2" id="KW-0812">Transmembrane</keyword>
<accession>X7F5C8</accession>
<keyword evidence="5" id="KW-1185">Reference proteome</keyword>
<dbReference type="UniPathway" id="UPA00084">
    <property type="reaction ID" value="UER00504"/>
</dbReference>
<keyword evidence="1" id="KW-0479">Metal-binding</keyword>
<dbReference type="eggNOG" id="COG1267">
    <property type="taxonomic scope" value="Bacteria"/>
</dbReference>
<comment type="cofactor">
    <cofactor evidence="1">
        <name>Mg(2+)</name>
        <dbReference type="ChEBI" id="CHEBI:18420"/>
    </cofactor>
</comment>
<dbReference type="GO" id="GO:0009395">
    <property type="term" value="P:phospholipid catabolic process"/>
    <property type="evidence" value="ECO:0007669"/>
    <property type="project" value="UniProtKB-KW"/>
</dbReference>
<dbReference type="PIRSF" id="PIRSF006162">
    <property type="entry name" value="PgpA"/>
    <property type="match status" value="1"/>
</dbReference>
<dbReference type="PATRIC" id="fig|1449351.3.peg.3843"/>
<keyword evidence="1" id="KW-1003">Cell membrane</keyword>